<proteinExistence type="predicted"/>
<organism evidence="1 2">
    <name type="scientific">Clostridium collagenovorans DSM 3089</name>
    <dbReference type="NCBI Taxonomy" id="1121306"/>
    <lineage>
        <taxon>Bacteria</taxon>
        <taxon>Bacillati</taxon>
        <taxon>Bacillota</taxon>
        <taxon>Clostridia</taxon>
        <taxon>Eubacteriales</taxon>
        <taxon>Clostridiaceae</taxon>
        <taxon>Clostridium</taxon>
    </lineage>
</organism>
<dbReference type="Proteomes" id="UP000184526">
    <property type="component" value="Unassembled WGS sequence"/>
</dbReference>
<dbReference type="RefSeq" id="WP_423231107.1">
    <property type="nucleotide sequence ID" value="NZ_FQXP01000004.1"/>
</dbReference>
<reference evidence="1 2" key="1">
    <citation type="submission" date="2016-11" db="EMBL/GenBank/DDBJ databases">
        <authorList>
            <person name="Jaros S."/>
            <person name="Januszkiewicz K."/>
            <person name="Wedrychowicz H."/>
        </authorList>
    </citation>
    <scope>NUCLEOTIDE SEQUENCE [LARGE SCALE GENOMIC DNA]</scope>
    <source>
        <strain evidence="1 2">DSM 3089</strain>
    </source>
</reference>
<name>A0A1M5VE62_9CLOT</name>
<evidence type="ECO:0000313" key="1">
    <source>
        <dbReference type="EMBL" id="SHH73475.1"/>
    </source>
</evidence>
<protein>
    <submittedName>
        <fullName evidence="1">Uncharacterized protein</fullName>
    </submittedName>
</protein>
<dbReference type="EMBL" id="FQXP01000004">
    <property type="protein sequence ID" value="SHH73475.1"/>
    <property type="molecule type" value="Genomic_DNA"/>
</dbReference>
<gene>
    <name evidence="1" type="ORF">SAMN02745196_01251</name>
</gene>
<accession>A0A1M5VE62</accession>
<dbReference type="AlphaFoldDB" id="A0A1M5VE62"/>
<keyword evidence="2" id="KW-1185">Reference proteome</keyword>
<evidence type="ECO:0000313" key="2">
    <source>
        <dbReference type="Proteomes" id="UP000184526"/>
    </source>
</evidence>
<sequence>MTTEKNNSMNEDMAKKLEGLNAKEIWQELYNKELNTKKTVLEYIEITRALKHVNVTEKQIQDTYNLIYKSIDDMASNIKPNTIMYLKNQLKDQLGKLVKEKDPGATNEFIEFFKLAYPEGDRRKDFTWVLMDINKIVDEQIWTTIKYINSWCIRDKNRLSVKQKKDIIPMIELILKRNDPKYVHPLKNFTQLQKILKIKIVPAGKGFKVLYCK</sequence>